<protein>
    <submittedName>
        <fullName evidence="6">Pre-16S rRNA-processing nuclease YqgF</fullName>
    </submittedName>
</protein>
<keyword evidence="1" id="KW-0963">Cytoplasm</keyword>
<accession>A0ABT3LAD1</accession>
<dbReference type="SUPFAM" id="SSF53098">
    <property type="entry name" value="Ribonuclease H-like"/>
    <property type="match status" value="1"/>
</dbReference>
<evidence type="ECO:0000256" key="4">
    <source>
        <dbReference type="ARBA" id="ARBA00022801"/>
    </source>
</evidence>
<evidence type="ECO:0000259" key="5">
    <source>
        <dbReference type="SMART" id="SM00732"/>
    </source>
</evidence>
<dbReference type="Pfam" id="PF03652">
    <property type="entry name" value="RuvX"/>
    <property type="match status" value="1"/>
</dbReference>
<evidence type="ECO:0000256" key="1">
    <source>
        <dbReference type="ARBA" id="ARBA00022490"/>
    </source>
</evidence>
<dbReference type="RefSeq" id="WP_407810189.1">
    <property type="nucleotide sequence ID" value="NZ_JAIHOM010000139.1"/>
</dbReference>
<keyword evidence="7" id="KW-1185">Reference proteome</keyword>
<evidence type="ECO:0000313" key="6">
    <source>
        <dbReference type="EMBL" id="MCW6038458.1"/>
    </source>
</evidence>
<keyword evidence="3" id="KW-0540">Nuclease</keyword>
<keyword evidence="2" id="KW-0690">Ribosome biogenesis</keyword>
<dbReference type="EMBL" id="JAIHOM010000139">
    <property type="protein sequence ID" value="MCW6038458.1"/>
    <property type="molecule type" value="Genomic_DNA"/>
</dbReference>
<dbReference type="InterPro" id="IPR037027">
    <property type="entry name" value="YqgF/RNaseH-like_dom_sf"/>
</dbReference>
<reference evidence="6 7" key="1">
    <citation type="submission" date="2021-08" db="EMBL/GenBank/DDBJ databases">
        <title>Draft genome sequence of Spirulina subsalsa with high tolerance to salinity and hype-accumulation of phycocyanin.</title>
        <authorList>
            <person name="Pei H."/>
            <person name="Jiang L."/>
        </authorList>
    </citation>
    <scope>NUCLEOTIDE SEQUENCE [LARGE SCALE GENOMIC DNA]</scope>
    <source>
        <strain evidence="6 7">FACHB-351</strain>
    </source>
</reference>
<name>A0ABT3LAD1_9CYAN</name>
<sequence length="148" mass="16853">MNLSPMNDCQNYLLGFDPGRDKCGLAVMDEQGTVYDHGVIPSGEAIAQIEQYRRKYPITQIIMGNQTTAKIWKQQLIEALSPPLPIVLVDERNSSLEARDRYWEMYPPQGLTRLIPQGMRVPPRPIDDIVAILLIERYFRSVEHPSSG</sequence>
<dbReference type="SMART" id="SM00732">
    <property type="entry name" value="YqgFc"/>
    <property type="match status" value="1"/>
</dbReference>
<dbReference type="InterPro" id="IPR012337">
    <property type="entry name" value="RNaseH-like_sf"/>
</dbReference>
<proteinExistence type="predicted"/>
<evidence type="ECO:0000313" key="7">
    <source>
        <dbReference type="Proteomes" id="UP001526426"/>
    </source>
</evidence>
<evidence type="ECO:0000256" key="2">
    <source>
        <dbReference type="ARBA" id="ARBA00022517"/>
    </source>
</evidence>
<dbReference type="Gene3D" id="3.30.420.140">
    <property type="entry name" value="YqgF/RNase H-like domain"/>
    <property type="match status" value="1"/>
</dbReference>
<evidence type="ECO:0000256" key="3">
    <source>
        <dbReference type="ARBA" id="ARBA00022722"/>
    </source>
</evidence>
<comment type="caution">
    <text evidence="6">The sequence shown here is derived from an EMBL/GenBank/DDBJ whole genome shotgun (WGS) entry which is preliminary data.</text>
</comment>
<gene>
    <name evidence="6" type="ORF">K4A83_19590</name>
</gene>
<dbReference type="Proteomes" id="UP001526426">
    <property type="component" value="Unassembled WGS sequence"/>
</dbReference>
<feature type="domain" description="YqgF/RNase H-like" evidence="5">
    <location>
        <begin position="11"/>
        <end position="98"/>
    </location>
</feature>
<dbReference type="InterPro" id="IPR006641">
    <property type="entry name" value="YqgF/RNaseH-like_dom"/>
</dbReference>
<keyword evidence="4" id="KW-0378">Hydrolase</keyword>
<dbReference type="InterPro" id="IPR005227">
    <property type="entry name" value="YqgF"/>
</dbReference>
<organism evidence="6 7">
    <name type="scientific">Spirulina subsalsa FACHB-351</name>
    <dbReference type="NCBI Taxonomy" id="234711"/>
    <lineage>
        <taxon>Bacteria</taxon>
        <taxon>Bacillati</taxon>
        <taxon>Cyanobacteriota</taxon>
        <taxon>Cyanophyceae</taxon>
        <taxon>Spirulinales</taxon>
        <taxon>Spirulinaceae</taxon>
        <taxon>Spirulina</taxon>
    </lineage>
</organism>